<evidence type="ECO:0000313" key="2">
    <source>
        <dbReference type="Proteomes" id="UP000603295"/>
    </source>
</evidence>
<name>A0ABQ2C889_9LACO</name>
<proteinExistence type="predicted"/>
<accession>A0ABQ2C889</accession>
<dbReference type="Proteomes" id="UP000603295">
    <property type="component" value="Unassembled WGS sequence"/>
</dbReference>
<reference evidence="2" key="1">
    <citation type="journal article" date="2019" name="Int. J. Syst. Evol. Microbiol.">
        <title>The Global Catalogue of Microorganisms (GCM) 10K type strain sequencing project: providing services to taxonomists for standard genome sequencing and annotation.</title>
        <authorList>
            <consortium name="The Broad Institute Genomics Platform"/>
            <consortium name="The Broad Institute Genome Sequencing Center for Infectious Disease"/>
            <person name="Wu L."/>
            <person name="Ma J."/>
        </authorList>
    </citation>
    <scope>NUCLEOTIDE SEQUENCE [LARGE SCALE GENOMIC DNA]</scope>
    <source>
        <strain evidence="2">CCM 8609</strain>
    </source>
</reference>
<comment type="caution">
    <text evidence="1">The sequence shown here is derived from an EMBL/GenBank/DDBJ whole genome shotgun (WGS) entry which is preliminary data.</text>
</comment>
<sequence>MTNGEKINAIKAILGPEYEEVAIFAAKKSEIRDERTISLIDGDDGTVAAMIINYLNTSPVTTSIIKATIGTLKTDPFADLLSQIFLGGKD</sequence>
<keyword evidence="2" id="KW-1185">Reference proteome</keyword>
<organism evidence="1 2">
    <name type="scientific">Limosilactobacillus caviae</name>
    <dbReference type="NCBI Taxonomy" id="1769424"/>
    <lineage>
        <taxon>Bacteria</taxon>
        <taxon>Bacillati</taxon>
        <taxon>Bacillota</taxon>
        <taxon>Bacilli</taxon>
        <taxon>Lactobacillales</taxon>
        <taxon>Lactobacillaceae</taxon>
        <taxon>Limosilactobacillus</taxon>
    </lineage>
</organism>
<dbReference type="EMBL" id="BMDS01000012">
    <property type="protein sequence ID" value="GGI64221.1"/>
    <property type="molecule type" value="Genomic_DNA"/>
</dbReference>
<evidence type="ECO:0000313" key="1">
    <source>
        <dbReference type="EMBL" id="GGI64221.1"/>
    </source>
</evidence>
<gene>
    <name evidence="1" type="ORF">GCM10011459_20550</name>
</gene>
<protein>
    <submittedName>
        <fullName evidence="1">Uncharacterized protein</fullName>
    </submittedName>
</protein>
<dbReference type="RefSeq" id="WP_153710913.1">
    <property type="nucleotide sequence ID" value="NZ_BMDS01000012.1"/>
</dbReference>